<feature type="region of interest" description="Disordered" evidence="1">
    <location>
        <begin position="162"/>
        <end position="184"/>
    </location>
</feature>
<evidence type="ECO:0000313" key="2">
    <source>
        <dbReference type="EMBL" id="KAK4081373.1"/>
    </source>
</evidence>
<evidence type="ECO:0000256" key="1">
    <source>
        <dbReference type="SAM" id="MobiDB-lite"/>
    </source>
</evidence>
<dbReference type="EMBL" id="JAWRVI010000075">
    <property type="protein sequence ID" value="KAK4081373.1"/>
    <property type="molecule type" value="Genomic_DNA"/>
</dbReference>
<reference evidence="2 3" key="1">
    <citation type="journal article" date="2024" name="Microbiol. Resour. Announc.">
        <title>Genome annotations for the ascomycete fungi Trichoderma harzianum, Trichoderma aggressivum, and Purpureocillium lilacinum.</title>
        <authorList>
            <person name="Beijen E.P.W."/>
            <person name="Ohm R.A."/>
        </authorList>
    </citation>
    <scope>NUCLEOTIDE SEQUENCE [LARGE SCALE GENOMIC DNA]</scope>
    <source>
        <strain evidence="2 3">CBS 150709</strain>
    </source>
</reference>
<gene>
    <name evidence="2" type="ORF">Purlil1_11715</name>
</gene>
<evidence type="ECO:0000313" key="3">
    <source>
        <dbReference type="Proteomes" id="UP001287286"/>
    </source>
</evidence>
<dbReference type="Proteomes" id="UP001287286">
    <property type="component" value="Unassembled WGS sequence"/>
</dbReference>
<protein>
    <submittedName>
        <fullName evidence="2">Uncharacterized protein</fullName>
    </submittedName>
</protein>
<keyword evidence="3" id="KW-1185">Reference proteome</keyword>
<comment type="caution">
    <text evidence="2">The sequence shown here is derived from an EMBL/GenBank/DDBJ whole genome shotgun (WGS) entry which is preliminary data.</text>
</comment>
<sequence length="593" mass="63743">MAQGSLPLIETTTPTVSKMNAASAKRNGVCQPRACLQIGQDEDGAPDPSPTIPRHIQGISLKSVGCTPIARSVVAFLTHFALIDPLDPGSFERMPSRISAGTDPLGTEMVARNPALPGCIAVEGVIPVITEYVNETARQLAYAPTTIHNAMHLYPTTRNHRDTLTPDATSTPGNGTAGDADGPWIPQSPAAWVGRTARRSGLASDLRQDCVLASRAAAFPHPAQIYSWACRCILLAFDFSKAVGNDNSEKTGTDRPVISPSILAKSSEYALTIALFAALWFHYADRPSSEPITAAWCSWHNDRVPGAREPPIPLPPWVGARRPLYVANTKLGVAATVATFATRALKNLKPTGYRASFAEFYSVNALRSGVAFVTHDGGVVTDIVVVLQTAAQVANMVYDAETGDQRGCSIFTDGERGKALAARFLAAARWHLLCAPTATGLAIMASGLYSYASQRHGAAYWARVRPKLLRAKERGRTPSALFHPPVCTPSFWYDGAQHDAPPPPLREERCAHAPPPAFESPLTDFIDVLNAITEYRTYDEWRARVDAAVEGVVLWLGEMERNGLNDQMLAAAAGAASRFIDLTSSVLIAVLDD</sequence>
<name>A0ABR0BK16_PURLI</name>
<proteinExistence type="predicted"/>
<organism evidence="2 3">
    <name type="scientific">Purpureocillium lilacinum</name>
    <name type="common">Paecilomyces lilacinus</name>
    <dbReference type="NCBI Taxonomy" id="33203"/>
    <lineage>
        <taxon>Eukaryota</taxon>
        <taxon>Fungi</taxon>
        <taxon>Dikarya</taxon>
        <taxon>Ascomycota</taxon>
        <taxon>Pezizomycotina</taxon>
        <taxon>Sordariomycetes</taxon>
        <taxon>Hypocreomycetidae</taxon>
        <taxon>Hypocreales</taxon>
        <taxon>Ophiocordycipitaceae</taxon>
        <taxon>Purpureocillium</taxon>
    </lineage>
</organism>
<accession>A0ABR0BK16</accession>